<evidence type="ECO:0000256" key="3">
    <source>
        <dbReference type="ARBA" id="ARBA00012142"/>
    </source>
</evidence>
<dbReference type="GO" id="GO:0005524">
    <property type="term" value="F:ATP binding"/>
    <property type="evidence" value="ECO:0007669"/>
    <property type="project" value="UniProtKB-KW"/>
</dbReference>
<dbReference type="InterPro" id="IPR015806">
    <property type="entry name" value="Pyrv_Knase_insert_dom_sf"/>
</dbReference>
<dbReference type="NCBIfam" id="NF004491">
    <property type="entry name" value="PRK05826.1"/>
    <property type="match status" value="1"/>
</dbReference>
<evidence type="ECO:0000256" key="9">
    <source>
        <dbReference type="ARBA" id="ARBA00022842"/>
    </source>
</evidence>
<dbReference type="SUPFAM" id="SSF52935">
    <property type="entry name" value="PK C-terminal domain-like"/>
    <property type="match status" value="1"/>
</dbReference>
<evidence type="ECO:0000256" key="1">
    <source>
        <dbReference type="ARBA" id="ARBA00004997"/>
    </source>
</evidence>
<keyword evidence="11" id="KW-0670">Pyruvate</keyword>
<dbReference type="EMBL" id="UINC01001082">
    <property type="protein sequence ID" value="SUZ70134.1"/>
    <property type="molecule type" value="Genomic_DNA"/>
</dbReference>
<name>A0A381PU04_9ZZZZ</name>
<protein>
    <recommendedName>
        <fullName evidence="3">pyruvate kinase</fullName>
        <ecNumber evidence="3">2.7.1.40</ecNumber>
    </recommendedName>
</protein>
<dbReference type="Pfam" id="PF00224">
    <property type="entry name" value="PK"/>
    <property type="match status" value="1"/>
</dbReference>
<sequence length="469" mass="50165">MRQTKIIATIGPASDTDQEIDALIAAGVDVFRINFSHGTRESQNRMYDRIRASAARADRLIAVMQDLAGPKIRTGRLAGPKKTILLEQGTAFRISIGDFAGTVERVSTTFAGLVTVKVGAKLMLDDGRIELRVEEVDGTDIVTKVVQGGPLGEHKGINAPGVLFPESALTEKDVDDLKFGMNLGVDFAAVSFVQTSEDLRRARKVVGHSVALVAKIERPQAVEVFPDILDEADAIMVARGDLGLEIPLEHVPRVQKELTRQARAVGIPVIIATQVLDTMRFERRPTRAEVNDAANSVYDGVDAIMLAGETAVGSFPALAVETLDSVIRDAESVPLATQPPPSTMGRHHGRALCEAAVSLASAFKASVIVAVTRHGATALQLAALRPGVPIYAVTDDDAVARRLALSWGVSSTTVATSGLETASIQQTLLQRKTLAQGDFVIFVRVHSDPTLADGNFLQLRQLPATPINK</sequence>
<dbReference type="UniPathway" id="UPA00109">
    <property type="reaction ID" value="UER00188"/>
</dbReference>
<accession>A0A381PU04</accession>
<evidence type="ECO:0000256" key="8">
    <source>
        <dbReference type="ARBA" id="ARBA00022840"/>
    </source>
</evidence>
<dbReference type="InterPro" id="IPR015795">
    <property type="entry name" value="Pyrv_Knase_C"/>
</dbReference>
<dbReference type="GO" id="GO:0016301">
    <property type="term" value="F:kinase activity"/>
    <property type="evidence" value="ECO:0007669"/>
    <property type="project" value="UniProtKB-KW"/>
</dbReference>
<keyword evidence="8" id="KW-0067">ATP-binding</keyword>
<dbReference type="InterPro" id="IPR018209">
    <property type="entry name" value="Pyrv_Knase_AS"/>
</dbReference>
<keyword evidence="7" id="KW-0418">Kinase</keyword>
<keyword evidence="9" id="KW-0460">Magnesium</keyword>
<evidence type="ECO:0000256" key="2">
    <source>
        <dbReference type="ARBA" id="ARBA00008663"/>
    </source>
</evidence>
<evidence type="ECO:0000259" key="13">
    <source>
        <dbReference type="Pfam" id="PF02887"/>
    </source>
</evidence>
<keyword evidence="6" id="KW-0547">Nucleotide-binding</keyword>
<dbReference type="GO" id="GO:0004743">
    <property type="term" value="F:pyruvate kinase activity"/>
    <property type="evidence" value="ECO:0007669"/>
    <property type="project" value="UniProtKB-EC"/>
</dbReference>
<dbReference type="InterPro" id="IPR015813">
    <property type="entry name" value="Pyrv/PenolPyrv_kinase-like_dom"/>
</dbReference>
<dbReference type="InterPro" id="IPR001697">
    <property type="entry name" value="Pyr_Knase"/>
</dbReference>
<evidence type="ECO:0000256" key="10">
    <source>
        <dbReference type="ARBA" id="ARBA00023152"/>
    </source>
</evidence>
<dbReference type="NCBIfam" id="TIGR01064">
    <property type="entry name" value="pyruv_kin"/>
    <property type="match status" value="1"/>
</dbReference>
<reference evidence="14" key="1">
    <citation type="submission" date="2018-05" db="EMBL/GenBank/DDBJ databases">
        <authorList>
            <person name="Lanie J.A."/>
            <person name="Ng W.-L."/>
            <person name="Kazmierczak K.M."/>
            <person name="Andrzejewski T.M."/>
            <person name="Davidsen T.M."/>
            <person name="Wayne K.J."/>
            <person name="Tettelin H."/>
            <person name="Glass J.I."/>
            <person name="Rusch D."/>
            <person name="Podicherti R."/>
            <person name="Tsui H.-C.T."/>
            <person name="Winkler M.E."/>
        </authorList>
    </citation>
    <scope>NUCLEOTIDE SEQUENCE</scope>
</reference>
<evidence type="ECO:0000259" key="12">
    <source>
        <dbReference type="Pfam" id="PF00224"/>
    </source>
</evidence>
<feature type="domain" description="Pyruvate kinase barrel" evidence="12">
    <location>
        <begin position="1"/>
        <end position="320"/>
    </location>
</feature>
<feature type="domain" description="Pyruvate kinase C-terminal" evidence="13">
    <location>
        <begin position="351"/>
        <end position="443"/>
    </location>
</feature>
<evidence type="ECO:0000256" key="7">
    <source>
        <dbReference type="ARBA" id="ARBA00022777"/>
    </source>
</evidence>
<evidence type="ECO:0000313" key="14">
    <source>
        <dbReference type="EMBL" id="SUZ70134.1"/>
    </source>
</evidence>
<dbReference type="AlphaFoldDB" id="A0A381PU04"/>
<dbReference type="InterPro" id="IPR015793">
    <property type="entry name" value="Pyrv_Knase_brl"/>
</dbReference>
<dbReference type="PROSITE" id="PS00110">
    <property type="entry name" value="PYRUVATE_KINASE"/>
    <property type="match status" value="1"/>
</dbReference>
<keyword evidence="10" id="KW-0324">Glycolysis</keyword>
<dbReference type="Gene3D" id="3.20.20.60">
    <property type="entry name" value="Phosphoenolpyruvate-binding domains"/>
    <property type="match status" value="1"/>
</dbReference>
<evidence type="ECO:0000256" key="5">
    <source>
        <dbReference type="ARBA" id="ARBA00022723"/>
    </source>
</evidence>
<evidence type="ECO:0000256" key="6">
    <source>
        <dbReference type="ARBA" id="ARBA00022741"/>
    </source>
</evidence>
<dbReference type="SUPFAM" id="SSF51621">
    <property type="entry name" value="Phosphoenolpyruvate/pyruvate domain"/>
    <property type="match status" value="1"/>
</dbReference>
<keyword evidence="5" id="KW-0479">Metal-binding</keyword>
<dbReference type="PRINTS" id="PR01050">
    <property type="entry name" value="PYRUVTKNASE"/>
</dbReference>
<comment type="similarity">
    <text evidence="2">Belongs to the pyruvate kinase family.</text>
</comment>
<dbReference type="InterPro" id="IPR036918">
    <property type="entry name" value="Pyrv_Knase_C_sf"/>
</dbReference>
<dbReference type="Gene3D" id="3.40.1380.20">
    <property type="entry name" value="Pyruvate kinase, C-terminal domain"/>
    <property type="match status" value="1"/>
</dbReference>
<proteinExistence type="inferred from homology"/>
<dbReference type="PANTHER" id="PTHR11817">
    <property type="entry name" value="PYRUVATE KINASE"/>
    <property type="match status" value="1"/>
</dbReference>
<dbReference type="FunFam" id="2.40.33.10:FF:000001">
    <property type="entry name" value="Pyruvate kinase"/>
    <property type="match status" value="1"/>
</dbReference>
<dbReference type="InterPro" id="IPR040442">
    <property type="entry name" value="Pyrv_kinase-like_dom_sf"/>
</dbReference>
<gene>
    <name evidence="14" type="ORF">METZ01_LOCUS22988</name>
</gene>
<evidence type="ECO:0000256" key="4">
    <source>
        <dbReference type="ARBA" id="ARBA00022679"/>
    </source>
</evidence>
<dbReference type="EC" id="2.7.1.40" evidence="3"/>
<dbReference type="GO" id="GO:0000287">
    <property type="term" value="F:magnesium ion binding"/>
    <property type="evidence" value="ECO:0007669"/>
    <property type="project" value="InterPro"/>
</dbReference>
<keyword evidence="4" id="KW-0808">Transferase</keyword>
<evidence type="ECO:0000256" key="11">
    <source>
        <dbReference type="ARBA" id="ARBA00023317"/>
    </source>
</evidence>
<dbReference type="GO" id="GO:0030955">
    <property type="term" value="F:potassium ion binding"/>
    <property type="evidence" value="ECO:0007669"/>
    <property type="project" value="InterPro"/>
</dbReference>
<dbReference type="Pfam" id="PF02887">
    <property type="entry name" value="PK_C"/>
    <property type="match status" value="1"/>
</dbReference>
<dbReference type="InterPro" id="IPR011037">
    <property type="entry name" value="Pyrv_Knase-like_insert_dom_sf"/>
</dbReference>
<comment type="pathway">
    <text evidence="1">Carbohydrate degradation; glycolysis; pyruvate from D-glyceraldehyde 3-phosphate: step 5/5.</text>
</comment>
<organism evidence="14">
    <name type="scientific">marine metagenome</name>
    <dbReference type="NCBI Taxonomy" id="408172"/>
    <lineage>
        <taxon>unclassified sequences</taxon>
        <taxon>metagenomes</taxon>
        <taxon>ecological metagenomes</taxon>
    </lineage>
</organism>
<dbReference type="Gene3D" id="2.40.33.10">
    <property type="entry name" value="PK beta-barrel domain-like"/>
    <property type="match status" value="1"/>
</dbReference>
<dbReference type="SUPFAM" id="SSF50800">
    <property type="entry name" value="PK beta-barrel domain-like"/>
    <property type="match status" value="1"/>
</dbReference>